<dbReference type="FunFam" id="2.60.40.10:FF:000333">
    <property type="entry name" value="Down syndrome cell adhesion molecule"/>
    <property type="match status" value="1"/>
</dbReference>
<dbReference type="SUPFAM" id="SSF48726">
    <property type="entry name" value="Immunoglobulin"/>
    <property type="match status" value="1"/>
</dbReference>
<dbReference type="SMART" id="SM00408">
    <property type="entry name" value="IGc2"/>
    <property type="match status" value="1"/>
</dbReference>
<name>A0A8X6HRG4_TRICU</name>
<dbReference type="PROSITE" id="PS50835">
    <property type="entry name" value="IG_LIKE"/>
    <property type="match status" value="1"/>
</dbReference>
<dbReference type="Gene3D" id="2.60.40.10">
    <property type="entry name" value="Immunoglobulins"/>
    <property type="match status" value="1"/>
</dbReference>
<comment type="caution">
    <text evidence="2">The sequence shown here is derived from an EMBL/GenBank/DDBJ whole genome shotgun (WGS) entry which is preliminary data.</text>
</comment>
<sequence>MLVELAIIILVIKSQEISGFKAPQIKPFHFSGDLRIGLRTGVSCIVEEGDPPFDFKWLKDGLNLQETSGLTIKLVDEFSSMLFIKSLGAESNGNYTCKVSNSAGWDEKSDILNMKGEPC</sequence>
<dbReference type="OrthoDB" id="6019866at2759"/>
<dbReference type="Pfam" id="PF07679">
    <property type="entry name" value="I-set"/>
    <property type="match status" value="1"/>
</dbReference>
<dbReference type="Proteomes" id="UP000887116">
    <property type="component" value="Unassembled WGS sequence"/>
</dbReference>
<dbReference type="InterPro" id="IPR036179">
    <property type="entry name" value="Ig-like_dom_sf"/>
</dbReference>
<evidence type="ECO:0000313" key="3">
    <source>
        <dbReference type="Proteomes" id="UP000887116"/>
    </source>
</evidence>
<keyword evidence="3" id="KW-1185">Reference proteome</keyword>
<evidence type="ECO:0000313" key="2">
    <source>
        <dbReference type="EMBL" id="GFR28233.1"/>
    </source>
</evidence>
<protein>
    <submittedName>
        <fullName evidence="2">Titin</fullName>
    </submittedName>
</protein>
<dbReference type="InterPro" id="IPR007110">
    <property type="entry name" value="Ig-like_dom"/>
</dbReference>
<reference evidence="2" key="1">
    <citation type="submission" date="2020-07" db="EMBL/GenBank/DDBJ databases">
        <title>Multicomponent nature underlies the extraordinary mechanical properties of spider dragline silk.</title>
        <authorList>
            <person name="Kono N."/>
            <person name="Nakamura H."/>
            <person name="Mori M."/>
            <person name="Yoshida Y."/>
            <person name="Ohtoshi R."/>
            <person name="Malay A.D."/>
            <person name="Moran D.A.P."/>
            <person name="Tomita M."/>
            <person name="Numata K."/>
            <person name="Arakawa K."/>
        </authorList>
    </citation>
    <scope>NUCLEOTIDE SEQUENCE</scope>
</reference>
<dbReference type="AlphaFoldDB" id="A0A8X6HRG4"/>
<feature type="domain" description="Ig-like" evidence="1">
    <location>
        <begin position="23"/>
        <end position="113"/>
    </location>
</feature>
<dbReference type="InterPro" id="IPR013783">
    <property type="entry name" value="Ig-like_fold"/>
</dbReference>
<accession>A0A8X6HRG4</accession>
<dbReference type="InterPro" id="IPR013098">
    <property type="entry name" value="Ig_I-set"/>
</dbReference>
<dbReference type="InterPro" id="IPR003598">
    <property type="entry name" value="Ig_sub2"/>
</dbReference>
<proteinExistence type="predicted"/>
<dbReference type="EMBL" id="BMAO01009041">
    <property type="protein sequence ID" value="GFR28233.1"/>
    <property type="molecule type" value="Genomic_DNA"/>
</dbReference>
<evidence type="ECO:0000259" key="1">
    <source>
        <dbReference type="PROSITE" id="PS50835"/>
    </source>
</evidence>
<organism evidence="2 3">
    <name type="scientific">Trichonephila clavata</name>
    <name type="common">Joro spider</name>
    <name type="synonym">Nephila clavata</name>
    <dbReference type="NCBI Taxonomy" id="2740835"/>
    <lineage>
        <taxon>Eukaryota</taxon>
        <taxon>Metazoa</taxon>
        <taxon>Ecdysozoa</taxon>
        <taxon>Arthropoda</taxon>
        <taxon>Chelicerata</taxon>
        <taxon>Arachnida</taxon>
        <taxon>Araneae</taxon>
        <taxon>Araneomorphae</taxon>
        <taxon>Entelegynae</taxon>
        <taxon>Araneoidea</taxon>
        <taxon>Nephilidae</taxon>
        <taxon>Trichonephila</taxon>
    </lineage>
</organism>
<gene>
    <name evidence="2" type="primary">Ttn_2</name>
    <name evidence="2" type="ORF">TNCT_436231</name>
</gene>